<gene>
    <name evidence="2" type="ORF">A2W05_09970</name>
</gene>
<keyword evidence="1" id="KW-0732">Signal</keyword>
<sequence length="176" mass="19745">MIYSKFLIAAICLDIFLCGYVFSAEQSKPADLKKEVQNIINKTEEDKNSYYYNFAGKRDPFKSPLDEIKEQSSVAENGEILEGLRKFSINTLKLTGIMSKGSGNIAIVKAPDGKSYSLKKDTKVGPNGIVKEIHNDKVVIEDKYKIEEKDYMGKTTTKTISNKIILSLQQKEGGKY</sequence>
<feature type="signal peptide" evidence="1">
    <location>
        <begin position="1"/>
        <end position="23"/>
    </location>
</feature>
<comment type="caution">
    <text evidence="2">The sequence shown here is derived from an EMBL/GenBank/DDBJ whole genome shotgun (WGS) entry which is preliminary data.</text>
</comment>
<dbReference type="AlphaFoldDB" id="A0A1F7RTF1"/>
<protein>
    <recommendedName>
        <fullName evidence="4">Pilus assembly protein PilP</fullName>
    </recommendedName>
</protein>
<organism evidence="2 3">
    <name type="scientific">Candidatus Schekmanbacteria bacterium RBG_16_38_10</name>
    <dbReference type="NCBI Taxonomy" id="1817879"/>
    <lineage>
        <taxon>Bacteria</taxon>
        <taxon>Candidatus Schekmaniibacteriota</taxon>
    </lineage>
</organism>
<feature type="chain" id="PRO_5009532257" description="Pilus assembly protein PilP" evidence="1">
    <location>
        <begin position="24"/>
        <end position="176"/>
    </location>
</feature>
<proteinExistence type="predicted"/>
<name>A0A1F7RTF1_9BACT</name>
<evidence type="ECO:0008006" key="4">
    <source>
        <dbReference type="Google" id="ProtNLM"/>
    </source>
</evidence>
<evidence type="ECO:0000313" key="2">
    <source>
        <dbReference type="EMBL" id="OGL44823.1"/>
    </source>
</evidence>
<evidence type="ECO:0000256" key="1">
    <source>
        <dbReference type="SAM" id="SignalP"/>
    </source>
</evidence>
<dbReference type="InterPro" id="IPR007446">
    <property type="entry name" value="PilP"/>
</dbReference>
<evidence type="ECO:0000313" key="3">
    <source>
        <dbReference type="Proteomes" id="UP000178797"/>
    </source>
</evidence>
<dbReference type="Proteomes" id="UP000178797">
    <property type="component" value="Unassembled WGS sequence"/>
</dbReference>
<accession>A0A1F7RTF1</accession>
<reference evidence="2 3" key="1">
    <citation type="journal article" date="2016" name="Nat. Commun.">
        <title>Thousands of microbial genomes shed light on interconnected biogeochemical processes in an aquifer system.</title>
        <authorList>
            <person name="Anantharaman K."/>
            <person name="Brown C.T."/>
            <person name="Hug L.A."/>
            <person name="Sharon I."/>
            <person name="Castelle C.J."/>
            <person name="Probst A.J."/>
            <person name="Thomas B.C."/>
            <person name="Singh A."/>
            <person name="Wilkins M.J."/>
            <person name="Karaoz U."/>
            <person name="Brodie E.L."/>
            <person name="Williams K.H."/>
            <person name="Hubbard S.S."/>
            <person name="Banfield J.F."/>
        </authorList>
    </citation>
    <scope>NUCLEOTIDE SEQUENCE [LARGE SCALE GENOMIC DNA]</scope>
</reference>
<dbReference type="Pfam" id="PF04351">
    <property type="entry name" value="PilP"/>
    <property type="match status" value="1"/>
</dbReference>
<dbReference type="EMBL" id="MGDE01000162">
    <property type="protein sequence ID" value="OGL44823.1"/>
    <property type="molecule type" value="Genomic_DNA"/>
</dbReference>
<dbReference type="Gene3D" id="2.30.30.830">
    <property type="match status" value="1"/>
</dbReference>